<organism evidence="1 2">
    <name type="scientific">Serratia odorifera DSM 4582</name>
    <dbReference type="NCBI Taxonomy" id="667129"/>
    <lineage>
        <taxon>Bacteria</taxon>
        <taxon>Pseudomonadati</taxon>
        <taxon>Pseudomonadota</taxon>
        <taxon>Gammaproteobacteria</taxon>
        <taxon>Enterobacterales</taxon>
        <taxon>Yersiniaceae</taxon>
        <taxon>Serratia</taxon>
    </lineage>
</organism>
<dbReference type="HOGENOM" id="CLU_3276541_0_0_6"/>
<dbReference type="STRING" id="667129.HMPREF0758_0217"/>
<accession>D4DWB7</accession>
<name>D4DWB7_SEROD</name>
<keyword evidence="2" id="KW-1185">Reference proteome</keyword>
<dbReference type="EMBL" id="ADBY01000012">
    <property type="protein sequence ID" value="EFE98172.1"/>
    <property type="molecule type" value="Genomic_DNA"/>
</dbReference>
<sequence>MSDAGLLIPSLSCRGVRQRYFPLYGFEYINIFTEVSLLFSY</sequence>
<evidence type="ECO:0000313" key="1">
    <source>
        <dbReference type="EMBL" id="EFE98172.1"/>
    </source>
</evidence>
<proteinExistence type="predicted"/>
<evidence type="ECO:0000313" key="2">
    <source>
        <dbReference type="Proteomes" id="UP000005723"/>
    </source>
</evidence>
<comment type="caution">
    <text evidence="1">The sequence shown here is derived from an EMBL/GenBank/DDBJ whole genome shotgun (WGS) entry which is preliminary data.</text>
</comment>
<protein>
    <submittedName>
        <fullName evidence="1">Uncharacterized protein</fullName>
    </submittedName>
</protein>
<dbReference type="Proteomes" id="UP000005723">
    <property type="component" value="Unassembled WGS sequence"/>
</dbReference>
<reference evidence="1 2" key="1">
    <citation type="submission" date="2010-01" db="EMBL/GenBank/DDBJ databases">
        <authorList>
            <person name="Muzny D."/>
            <person name="Qin X."/>
            <person name="Deng J."/>
            <person name="Jiang H."/>
            <person name="Liu Y."/>
            <person name="Qu J."/>
            <person name="Song X.-Z."/>
            <person name="Zhang L."/>
            <person name="Thornton R."/>
            <person name="Coyle M."/>
            <person name="Francisco L."/>
            <person name="Jackson L."/>
            <person name="Javaid M."/>
            <person name="Korchina V."/>
            <person name="Kovar C."/>
            <person name="Mata R."/>
            <person name="Mathew T."/>
            <person name="Ngo R."/>
            <person name="Nguyen L."/>
            <person name="Nguyen N."/>
            <person name="Okwuonu G."/>
            <person name="Ongeri F."/>
            <person name="Pham C."/>
            <person name="Simmons D."/>
            <person name="Wilczek-Boney K."/>
            <person name="Hale W."/>
            <person name="Jakkamsetti A."/>
            <person name="Pham P."/>
            <person name="Ruth R."/>
            <person name="San Lucas F."/>
            <person name="Warren J."/>
            <person name="Zhang J."/>
            <person name="Zhao Z."/>
            <person name="Zhou C."/>
            <person name="Zhu D."/>
            <person name="Lee S."/>
            <person name="Bess C."/>
            <person name="Blankenburg K."/>
            <person name="Forbes L."/>
            <person name="Fu Q."/>
            <person name="Gubbala S."/>
            <person name="Hirani K."/>
            <person name="Jayaseelan J.C."/>
            <person name="Lara F."/>
            <person name="Munidasa M."/>
            <person name="Palculict T."/>
            <person name="Patil S."/>
            <person name="Pu L.-L."/>
            <person name="Saada N."/>
            <person name="Tang L."/>
            <person name="Weissenberger G."/>
            <person name="Zhu Y."/>
            <person name="Hemphill L."/>
            <person name="Shang Y."/>
            <person name="Youmans B."/>
            <person name="Ayvaz T."/>
            <person name="Ross M."/>
            <person name="Santibanez J."/>
            <person name="Aqrawi P."/>
            <person name="Gross S."/>
            <person name="Joshi V."/>
            <person name="Fowler G."/>
            <person name="Nazareth L."/>
            <person name="Reid J."/>
            <person name="Worley K."/>
            <person name="Petrosino J."/>
            <person name="Highlander S."/>
            <person name="Gibbs R."/>
        </authorList>
    </citation>
    <scope>NUCLEOTIDE SEQUENCE [LARGE SCALE GENOMIC DNA]</scope>
    <source>
        <strain evidence="1 2">DSM 4582</strain>
    </source>
</reference>
<gene>
    <name evidence="1" type="ORF">HMPREF0758_0217</name>
</gene>
<dbReference type="AlphaFoldDB" id="D4DWB7"/>